<name>A0A1N6GCE9_9RHOB</name>
<organism evidence="1 2">
    <name type="scientific">Vannielia litorea</name>
    <dbReference type="NCBI Taxonomy" id="1217970"/>
    <lineage>
        <taxon>Bacteria</taxon>
        <taxon>Pseudomonadati</taxon>
        <taxon>Pseudomonadota</taxon>
        <taxon>Alphaproteobacteria</taxon>
        <taxon>Rhodobacterales</taxon>
        <taxon>Paracoccaceae</taxon>
        <taxon>Vannielia</taxon>
    </lineage>
</organism>
<evidence type="ECO:0000313" key="2">
    <source>
        <dbReference type="Proteomes" id="UP000184932"/>
    </source>
</evidence>
<reference evidence="2" key="1">
    <citation type="submission" date="2016-11" db="EMBL/GenBank/DDBJ databases">
        <authorList>
            <person name="Varghese N."/>
            <person name="Submissions S."/>
        </authorList>
    </citation>
    <scope>NUCLEOTIDE SEQUENCE [LARGE SCALE GENOMIC DNA]</scope>
    <source>
        <strain evidence="2">DSM 29440</strain>
    </source>
</reference>
<keyword evidence="2" id="KW-1185">Reference proteome</keyword>
<protein>
    <submittedName>
        <fullName evidence="1">Uncharacterized protein</fullName>
    </submittedName>
</protein>
<gene>
    <name evidence="1" type="ORF">SAMN05444002_2373</name>
</gene>
<evidence type="ECO:0000313" key="1">
    <source>
        <dbReference type="EMBL" id="SIO05167.1"/>
    </source>
</evidence>
<proteinExistence type="predicted"/>
<dbReference type="EMBL" id="FSRL01000001">
    <property type="protein sequence ID" value="SIO05167.1"/>
    <property type="molecule type" value="Genomic_DNA"/>
</dbReference>
<dbReference type="AlphaFoldDB" id="A0A1N6GCE9"/>
<dbReference type="STRING" id="1217970.SAMN05444002_2373"/>
<dbReference type="Proteomes" id="UP000184932">
    <property type="component" value="Unassembled WGS sequence"/>
</dbReference>
<accession>A0A1N6GCE9</accession>
<sequence length="39" mass="4439">MRNATPSDPYSSLLQSFFYRHYGAGEARLFCRIVGEARA</sequence>